<organism evidence="1 2">
    <name type="scientific">Bordetella genomosp. 11</name>
    <dbReference type="NCBI Taxonomy" id="1416808"/>
    <lineage>
        <taxon>Bacteria</taxon>
        <taxon>Pseudomonadati</taxon>
        <taxon>Pseudomonadota</taxon>
        <taxon>Betaproteobacteria</taxon>
        <taxon>Burkholderiales</taxon>
        <taxon>Alcaligenaceae</taxon>
        <taxon>Bordetella</taxon>
    </lineage>
</organism>
<evidence type="ECO:0000313" key="1">
    <source>
        <dbReference type="EMBL" id="OZI59629.1"/>
    </source>
</evidence>
<dbReference type="OrthoDB" id="8658956at2"/>
<dbReference type="Proteomes" id="UP000215767">
    <property type="component" value="Unassembled WGS sequence"/>
</dbReference>
<keyword evidence="2" id="KW-1185">Reference proteome</keyword>
<sequence length="104" mass="11592">MKPLPPWDTVATVQVRRQGGVAAIPALARPRMISPRECPQDERGRLWEVLVQAAAMADDQCGAGDQRYFTIEIRRDGDEPPLRFSVPEAGAPQTLIRLWRDGKA</sequence>
<proteinExistence type="predicted"/>
<name>A0A261UCI0_9BORD</name>
<accession>A0A261UCI0</accession>
<dbReference type="RefSeq" id="WP_094841062.1">
    <property type="nucleotide sequence ID" value="NZ_NEVS01000004.1"/>
</dbReference>
<dbReference type="Pfam" id="PF20242">
    <property type="entry name" value="Emfourin"/>
    <property type="match status" value="1"/>
</dbReference>
<evidence type="ECO:0000313" key="2">
    <source>
        <dbReference type="Proteomes" id="UP000215767"/>
    </source>
</evidence>
<protein>
    <submittedName>
        <fullName evidence="1">Uncharacterized protein</fullName>
    </submittedName>
</protein>
<comment type="caution">
    <text evidence="1">The sequence shown here is derived from an EMBL/GenBank/DDBJ whole genome shotgun (WGS) entry which is preliminary data.</text>
</comment>
<dbReference type="AlphaFoldDB" id="A0A261UCI0"/>
<dbReference type="InterPro" id="IPR049457">
    <property type="entry name" value="Emfourin"/>
</dbReference>
<dbReference type="EMBL" id="NEVS01000004">
    <property type="protein sequence ID" value="OZI59629.1"/>
    <property type="molecule type" value="Genomic_DNA"/>
</dbReference>
<reference evidence="2" key="1">
    <citation type="submission" date="2017-05" db="EMBL/GenBank/DDBJ databases">
        <title>Complete and WGS of Bordetella genogroups.</title>
        <authorList>
            <person name="Spilker T."/>
            <person name="Lipuma J."/>
        </authorList>
    </citation>
    <scope>NUCLEOTIDE SEQUENCE [LARGE SCALE GENOMIC DNA]</scope>
    <source>
        <strain evidence="2">AU8856</strain>
    </source>
</reference>
<gene>
    <name evidence="1" type="ORF">CAL28_08915</name>
</gene>